<accession>A0ABU2T8M5</accession>
<evidence type="ECO:0000256" key="1">
    <source>
        <dbReference type="SAM" id="MobiDB-lite"/>
    </source>
</evidence>
<feature type="compositionally biased region" description="Basic and acidic residues" evidence="1">
    <location>
        <begin position="212"/>
        <end position="222"/>
    </location>
</feature>
<dbReference type="Proteomes" id="UP001180551">
    <property type="component" value="Unassembled WGS sequence"/>
</dbReference>
<keyword evidence="3" id="KW-1185">Reference proteome</keyword>
<organism evidence="2 3">
    <name type="scientific">Streptomyces mooreae</name>
    <dbReference type="NCBI Taxonomy" id="3075523"/>
    <lineage>
        <taxon>Bacteria</taxon>
        <taxon>Bacillati</taxon>
        <taxon>Actinomycetota</taxon>
        <taxon>Actinomycetes</taxon>
        <taxon>Kitasatosporales</taxon>
        <taxon>Streptomycetaceae</taxon>
        <taxon>Streptomyces</taxon>
    </lineage>
</organism>
<feature type="region of interest" description="Disordered" evidence="1">
    <location>
        <begin position="178"/>
        <end position="222"/>
    </location>
</feature>
<evidence type="ECO:0008006" key="4">
    <source>
        <dbReference type="Google" id="ProtNLM"/>
    </source>
</evidence>
<sequence length="222" mass="24870">MNRPLLFLDVDGPLNPYAAKPEKCPEGYTTLRVPQDSGTLGEPRGLSARRRPLRVWLNPEHGRILLQLGYELCWATTWMDDANRWLAPVLGLPEIPFVDFGDVLFQDRPDGVHWKTGPLVDYANGRPFAWVDDEQSDLDQAYVTAHHRGRGLLHHVNPRFGLREGDFRTLTDFVQKGALPRTGKGPLAERPAGLAPASPTGWWTSFLGPQTRDSDPRTEVAS</sequence>
<comment type="caution">
    <text evidence="2">The sequence shown here is derived from an EMBL/GenBank/DDBJ whole genome shotgun (WGS) entry which is preliminary data.</text>
</comment>
<gene>
    <name evidence="2" type="ORF">RM550_16250</name>
</gene>
<dbReference type="EMBL" id="JAVRFE010000019">
    <property type="protein sequence ID" value="MDT0457273.1"/>
    <property type="molecule type" value="Genomic_DNA"/>
</dbReference>
<protein>
    <recommendedName>
        <fullName evidence="4">Secreted protein</fullName>
    </recommendedName>
</protein>
<name>A0ABU2T8M5_9ACTN</name>
<reference evidence="2" key="1">
    <citation type="submission" date="2024-05" db="EMBL/GenBank/DDBJ databases">
        <title>30 novel species of actinomycetes from the DSMZ collection.</title>
        <authorList>
            <person name="Nouioui I."/>
        </authorList>
    </citation>
    <scope>NUCLEOTIDE SEQUENCE</scope>
    <source>
        <strain evidence="2">DSM 41527</strain>
    </source>
</reference>
<dbReference type="RefSeq" id="WP_311624420.1">
    <property type="nucleotide sequence ID" value="NZ_JAVRFE010000019.1"/>
</dbReference>
<evidence type="ECO:0000313" key="3">
    <source>
        <dbReference type="Proteomes" id="UP001180551"/>
    </source>
</evidence>
<evidence type="ECO:0000313" key="2">
    <source>
        <dbReference type="EMBL" id="MDT0457273.1"/>
    </source>
</evidence>
<proteinExistence type="predicted"/>